<evidence type="ECO:0000313" key="11">
    <source>
        <dbReference type="Proteomes" id="UP000003527"/>
    </source>
</evidence>
<feature type="transmembrane region" description="Helical" evidence="7">
    <location>
        <begin position="386"/>
        <end position="408"/>
    </location>
</feature>
<dbReference type="Pfam" id="PF06738">
    <property type="entry name" value="ThrE"/>
    <property type="match status" value="1"/>
</dbReference>
<dbReference type="AlphaFoldDB" id="G9WU07"/>
<keyword evidence="2" id="KW-1003">Cell membrane</keyword>
<comment type="subcellular location">
    <subcellularLocation>
        <location evidence="1">Cell membrane</location>
        <topology evidence="1">Multi-pass membrane protein</topology>
    </subcellularLocation>
</comment>
<feature type="transmembrane region" description="Helical" evidence="7">
    <location>
        <begin position="202"/>
        <end position="223"/>
    </location>
</feature>
<dbReference type="InterPro" id="IPR024528">
    <property type="entry name" value="ThrE_2"/>
</dbReference>
<evidence type="ECO:0000256" key="2">
    <source>
        <dbReference type="ARBA" id="ARBA00022475"/>
    </source>
</evidence>
<dbReference type="RefSeq" id="WP_009536408.1">
    <property type="nucleotide sequence ID" value="NZ_JH414504.1"/>
</dbReference>
<feature type="transmembrane region" description="Helical" evidence="7">
    <location>
        <begin position="357"/>
        <end position="380"/>
    </location>
</feature>
<evidence type="ECO:0000256" key="1">
    <source>
        <dbReference type="ARBA" id="ARBA00004651"/>
    </source>
</evidence>
<keyword evidence="11" id="KW-1185">Reference proteome</keyword>
<feature type="domain" description="Threonine/Serine exporter ThrE" evidence="9">
    <location>
        <begin position="285"/>
        <end position="410"/>
    </location>
</feature>
<evidence type="ECO:0000256" key="7">
    <source>
        <dbReference type="SAM" id="Phobius"/>
    </source>
</evidence>
<dbReference type="GO" id="GO:0015744">
    <property type="term" value="P:succinate transport"/>
    <property type="evidence" value="ECO:0007669"/>
    <property type="project" value="TreeGrafter"/>
</dbReference>
<dbReference type="Pfam" id="PF12821">
    <property type="entry name" value="ThrE_2"/>
    <property type="match status" value="1"/>
</dbReference>
<gene>
    <name evidence="10" type="ORF">HMPREF9624_00517</name>
</gene>
<feature type="transmembrane region" description="Helical" evidence="7">
    <location>
        <begin position="275"/>
        <end position="298"/>
    </location>
</feature>
<dbReference type="InterPro" id="IPR050539">
    <property type="entry name" value="ThrE_Dicarb/AminoAcid_Exp"/>
</dbReference>
<dbReference type="Proteomes" id="UP000003527">
    <property type="component" value="Unassembled WGS sequence"/>
</dbReference>
<feature type="transmembrane region" description="Helical" evidence="7">
    <location>
        <begin position="235"/>
        <end position="255"/>
    </location>
</feature>
<dbReference type="GO" id="GO:0005886">
    <property type="term" value="C:plasma membrane"/>
    <property type="evidence" value="ECO:0007669"/>
    <property type="project" value="UniProtKB-SubCell"/>
</dbReference>
<evidence type="ECO:0000313" key="10">
    <source>
        <dbReference type="EMBL" id="EHL12210.1"/>
    </source>
</evidence>
<comment type="caution">
    <text evidence="10">The sequence shown here is derived from an EMBL/GenBank/DDBJ whole genome shotgun (WGS) entry which is preliminary data.</text>
</comment>
<comment type="similarity">
    <text evidence="6">Belongs to the ThrE exporter (TC 2.A.79) family.</text>
</comment>
<feature type="domain" description="Threonine/serine exporter-like N-terminal" evidence="8">
    <location>
        <begin position="20"/>
        <end position="255"/>
    </location>
</feature>
<protein>
    <recommendedName>
        <fullName evidence="12">Threonine/serine exporter-like N-terminal domain-containing protein</fullName>
    </recommendedName>
</protein>
<accession>G9WU07</accession>
<evidence type="ECO:0000259" key="8">
    <source>
        <dbReference type="Pfam" id="PF06738"/>
    </source>
</evidence>
<keyword evidence="4 7" id="KW-1133">Transmembrane helix</keyword>
<reference evidence="10 11" key="1">
    <citation type="submission" date="2011-08" db="EMBL/GenBank/DDBJ databases">
        <title>The Genome Sequence of Oribacterium sp. ACB7.</title>
        <authorList>
            <consortium name="The Broad Institute Genome Sequencing Platform"/>
            <person name="Earl A."/>
            <person name="Ward D."/>
            <person name="Feldgarden M."/>
            <person name="Gevers D."/>
            <person name="Sizova M."/>
            <person name="Hazen A."/>
            <person name="Epstein S."/>
            <person name="Young S.K."/>
            <person name="Zeng Q."/>
            <person name="Gargeya S."/>
            <person name="Fitzgerald M."/>
            <person name="Haas B."/>
            <person name="Abouelleil A."/>
            <person name="Alvarado L."/>
            <person name="Arachchi H.M."/>
            <person name="Berlin A."/>
            <person name="Brown A."/>
            <person name="Chapman S.B."/>
            <person name="Chen Z."/>
            <person name="Dunbar C."/>
            <person name="Freedman E."/>
            <person name="Gearin G."/>
            <person name="Gellesch M."/>
            <person name="Goldberg J."/>
            <person name="Griggs A."/>
            <person name="Gujja S."/>
            <person name="Heiman D."/>
            <person name="Howarth C."/>
            <person name="Larson L."/>
            <person name="Lui A."/>
            <person name="MacDonald P.J.P."/>
            <person name="Montmayeur A."/>
            <person name="Murphy C."/>
            <person name="Neiman D."/>
            <person name="Pearson M."/>
            <person name="Priest M."/>
            <person name="Roberts A."/>
            <person name="Saif S."/>
            <person name="Shea T."/>
            <person name="Shenoy N."/>
            <person name="Sisk P."/>
            <person name="Stolte C."/>
            <person name="Sykes S."/>
            <person name="Wortman J."/>
            <person name="Nusbaum C."/>
            <person name="Birren B."/>
        </authorList>
    </citation>
    <scope>NUCLEOTIDE SEQUENCE [LARGE SCALE GENOMIC DNA]</scope>
    <source>
        <strain evidence="10 11">ACB7</strain>
    </source>
</reference>
<evidence type="ECO:0000259" key="9">
    <source>
        <dbReference type="Pfam" id="PF12821"/>
    </source>
</evidence>
<feature type="transmembrane region" description="Helical" evidence="7">
    <location>
        <begin position="332"/>
        <end position="350"/>
    </location>
</feature>
<feature type="transmembrane region" description="Helical" evidence="7">
    <location>
        <begin position="305"/>
        <end position="326"/>
    </location>
</feature>
<proteinExistence type="inferred from homology"/>
<evidence type="ECO:0000256" key="5">
    <source>
        <dbReference type="ARBA" id="ARBA00023136"/>
    </source>
</evidence>
<keyword evidence="5 7" id="KW-0472">Membrane</keyword>
<dbReference type="PATRIC" id="fig|796944.3.peg.1231"/>
<evidence type="ECO:0008006" key="12">
    <source>
        <dbReference type="Google" id="ProtNLM"/>
    </source>
</evidence>
<dbReference type="PANTHER" id="PTHR34390">
    <property type="entry name" value="UPF0442 PROTEIN YJJB-RELATED"/>
    <property type="match status" value="1"/>
</dbReference>
<keyword evidence="3 7" id="KW-0812">Transmembrane</keyword>
<dbReference type="InterPro" id="IPR010619">
    <property type="entry name" value="ThrE-like_N"/>
</dbReference>
<evidence type="ECO:0000256" key="4">
    <source>
        <dbReference type="ARBA" id="ARBA00022989"/>
    </source>
</evidence>
<dbReference type="EMBL" id="AFZD01000016">
    <property type="protein sequence ID" value="EHL12210.1"/>
    <property type="molecule type" value="Genomic_DNA"/>
</dbReference>
<sequence>MQNPDLRDQKEMQNIDELETVLYAGNLLLSSGAEIYRAEETMSRIAESMNIKDLDAYVTNRGIFASGNVPGKGIETRIMSVPDKELNIDKIEAVNELSREVCRNCTDLGYLRTALQKIADVGEQKVSERILSYFLGAGCFSYAIGTSFRDSLCAAIIGSLVGFYMIWSKYRIKSRVLITIIASVLTALLSNLFVAVGLGSQLSFIIIGAMMDLVPGVAFVNSVREFSQNNFATGQTLLTSALLSCVSMASGVALVELMVSGTIMTPSVIYDIPEISYTVLLIRSLAAGLGTIAFALMFRVRRRHFVDCGVMGTITWLMYMLCIRTWNNEAVAVFVSGFSAVLASRVLAVLRRCPATVFLMTSLIPLLPGISLYRSIYYLLMGSAQISMHFGKLCFLTAFTIAVSIAIVQQIPRNWTVPTGIFRKRKEGKLPS</sequence>
<name>G9WU07_9FIRM</name>
<evidence type="ECO:0000256" key="3">
    <source>
        <dbReference type="ARBA" id="ARBA00022692"/>
    </source>
</evidence>
<feature type="transmembrane region" description="Helical" evidence="7">
    <location>
        <begin position="176"/>
        <end position="196"/>
    </location>
</feature>
<dbReference type="PANTHER" id="PTHR34390:SF2">
    <property type="entry name" value="SUCCINATE TRANSPORTER SUBUNIT YJJP-RELATED"/>
    <property type="match status" value="1"/>
</dbReference>
<dbReference type="GO" id="GO:0022857">
    <property type="term" value="F:transmembrane transporter activity"/>
    <property type="evidence" value="ECO:0007669"/>
    <property type="project" value="InterPro"/>
</dbReference>
<evidence type="ECO:0000256" key="6">
    <source>
        <dbReference type="ARBA" id="ARBA00034125"/>
    </source>
</evidence>
<dbReference type="HOGENOM" id="CLU_046392_0_0_9"/>
<organism evidence="10 11">
    <name type="scientific">Oribacterium asaccharolyticum ACB7</name>
    <dbReference type="NCBI Taxonomy" id="796944"/>
    <lineage>
        <taxon>Bacteria</taxon>
        <taxon>Bacillati</taxon>
        <taxon>Bacillota</taxon>
        <taxon>Clostridia</taxon>
        <taxon>Lachnospirales</taxon>
        <taxon>Lachnospiraceae</taxon>
        <taxon>Oribacterium</taxon>
    </lineage>
</organism>